<dbReference type="OrthoDB" id="4188028at2759"/>
<feature type="compositionally biased region" description="Pro residues" evidence="1">
    <location>
        <begin position="814"/>
        <end position="824"/>
    </location>
</feature>
<feature type="compositionally biased region" description="Basic and acidic residues" evidence="1">
    <location>
        <begin position="360"/>
        <end position="378"/>
    </location>
</feature>
<gene>
    <name evidence="2" type="ORF">BDV25DRAFT_145205</name>
</gene>
<evidence type="ECO:0000313" key="3">
    <source>
        <dbReference type="Proteomes" id="UP000325780"/>
    </source>
</evidence>
<feature type="compositionally biased region" description="Basic residues" evidence="1">
    <location>
        <begin position="399"/>
        <end position="411"/>
    </location>
</feature>
<feature type="compositionally biased region" description="Basic and acidic residues" evidence="1">
    <location>
        <begin position="1"/>
        <end position="10"/>
    </location>
</feature>
<feature type="compositionally biased region" description="Basic and acidic residues" evidence="1">
    <location>
        <begin position="307"/>
        <end position="319"/>
    </location>
</feature>
<protein>
    <recommendedName>
        <fullName evidence="4">Sds3-like-domain-containing protein</fullName>
    </recommendedName>
</protein>
<feature type="compositionally biased region" description="Basic and acidic residues" evidence="1">
    <location>
        <begin position="184"/>
        <end position="195"/>
    </location>
</feature>
<feature type="compositionally biased region" description="Basic and acidic residues" evidence="1">
    <location>
        <begin position="329"/>
        <end position="338"/>
    </location>
</feature>
<name>A0A5N6TEY1_ASPAV</name>
<feature type="compositionally biased region" description="Polar residues" evidence="1">
    <location>
        <begin position="48"/>
        <end position="79"/>
    </location>
</feature>
<feature type="compositionally biased region" description="Polar residues" evidence="1">
    <location>
        <begin position="127"/>
        <end position="141"/>
    </location>
</feature>
<feature type="region of interest" description="Disordered" evidence="1">
    <location>
        <begin position="94"/>
        <end position="466"/>
    </location>
</feature>
<dbReference type="Proteomes" id="UP000325780">
    <property type="component" value="Unassembled WGS sequence"/>
</dbReference>
<feature type="compositionally biased region" description="Polar residues" evidence="1">
    <location>
        <begin position="162"/>
        <end position="183"/>
    </location>
</feature>
<evidence type="ECO:0000313" key="2">
    <source>
        <dbReference type="EMBL" id="KAE8144857.1"/>
    </source>
</evidence>
<feature type="compositionally biased region" description="Low complexity" evidence="1">
    <location>
        <begin position="752"/>
        <end position="761"/>
    </location>
</feature>
<proteinExistence type="predicted"/>
<feature type="region of interest" description="Disordered" evidence="1">
    <location>
        <begin position="1"/>
        <end position="79"/>
    </location>
</feature>
<dbReference type="AlphaFoldDB" id="A0A5N6TEY1"/>
<evidence type="ECO:0008006" key="4">
    <source>
        <dbReference type="Google" id="ProtNLM"/>
    </source>
</evidence>
<organism evidence="2 3">
    <name type="scientific">Aspergillus avenaceus</name>
    <dbReference type="NCBI Taxonomy" id="36643"/>
    <lineage>
        <taxon>Eukaryota</taxon>
        <taxon>Fungi</taxon>
        <taxon>Dikarya</taxon>
        <taxon>Ascomycota</taxon>
        <taxon>Pezizomycotina</taxon>
        <taxon>Eurotiomycetes</taxon>
        <taxon>Eurotiomycetidae</taxon>
        <taxon>Eurotiales</taxon>
        <taxon>Aspergillaceae</taxon>
        <taxon>Aspergillus</taxon>
        <taxon>Aspergillus subgen. Circumdati</taxon>
    </lineage>
</organism>
<accession>A0A5N6TEY1</accession>
<keyword evidence="3" id="KW-1185">Reference proteome</keyword>
<evidence type="ECO:0000256" key="1">
    <source>
        <dbReference type="SAM" id="MobiDB-lite"/>
    </source>
</evidence>
<sequence length="824" mass="90074">MAGVKRKLEAAKGPSTLPTGSAAAVGAPSKTQNPTSGHNTHIRVTRSFRASQDARANQAESQKNNMSSPINRQSSNNRPLSRIITLSTRAARANSAARNALNNTDANTTSNTPARETRASRTRAAVPTTTSSQFDGTSMNVPETPRSKRIRRGPAAEETPRSTRQSARLRSHVTATANDNAFSETDHAIKQHEASPSKGTTSSNRSRNRSRQIMDSSGDTTLIGANTSPVTAMKSPCLESLDYEDVEERKDTEAGQEPSPDIGPFQDTEETTKGTVANDERNSNKGVESPVSERMPSLAKTPGSSELQKRALFEADKNGTPELMCDVTSPDKKMKLEDGFDSTPGQPLRSGISSKTASHSPDDVAEVSKPDNDPRENTEDIEGSATENALEPIAGKTFRGGRNRGRGRGGRSRAAARFASGKRGRGGTRAARGGRTGRQYDRSSDIEHDRSPSPSAATQKLRDRQRELDKAFRKVAAAQRLALAVLASQSQKKLARDKNVHMNVPEYQEVELLLDARLNERLEAFRHEYELRVAQENRLYAANLETVRKRFEISTQHIQDEHYYASQGEYMAFVEGRRAAEDDEHTETDDSETEPERLIPPAREVVRGFNSSFVRNPAGAAAYDRARYGWDDFVQRAKLGDDIDPQMKEMREAGPFAGCSAHEIVGLLLEATGIVEVRQRIGSENHFISHFPDTRPTALSALADAAAAELPRPTISQNTSRLAPHRVLLPQPQVAHGPTDPRSFVLPPPTPQRQQPRRLLPASQQIPPISEQLGLPDPFASRSGPPQLPPPPGSNFQRPPLPGYLAGHHQPGLYYPPPGPRPPY</sequence>
<reference evidence="2 3" key="1">
    <citation type="submission" date="2019-04" db="EMBL/GenBank/DDBJ databases">
        <title>Friends and foes A comparative genomics study of 23 Aspergillus species from section Flavi.</title>
        <authorList>
            <consortium name="DOE Joint Genome Institute"/>
            <person name="Kjaerbolling I."/>
            <person name="Vesth T."/>
            <person name="Frisvad J.C."/>
            <person name="Nybo J.L."/>
            <person name="Theobald S."/>
            <person name="Kildgaard S."/>
            <person name="Isbrandt T."/>
            <person name="Kuo A."/>
            <person name="Sato A."/>
            <person name="Lyhne E.K."/>
            <person name="Kogle M.E."/>
            <person name="Wiebenga A."/>
            <person name="Kun R.S."/>
            <person name="Lubbers R.J."/>
            <person name="Makela M.R."/>
            <person name="Barry K."/>
            <person name="Chovatia M."/>
            <person name="Clum A."/>
            <person name="Daum C."/>
            <person name="Haridas S."/>
            <person name="He G."/>
            <person name="LaButti K."/>
            <person name="Lipzen A."/>
            <person name="Mondo S."/>
            <person name="Riley R."/>
            <person name="Salamov A."/>
            <person name="Simmons B.A."/>
            <person name="Magnuson J.K."/>
            <person name="Henrissat B."/>
            <person name="Mortensen U.H."/>
            <person name="Larsen T.O."/>
            <person name="Devries R.P."/>
            <person name="Grigoriev I.V."/>
            <person name="Machida M."/>
            <person name="Baker S.E."/>
            <person name="Andersen M.R."/>
        </authorList>
    </citation>
    <scope>NUCLEOTIDE SEQUENCE [LARGE SCALE GENOMIC DNA]</scope>
    <source>
        <strain evidence="2 3">IBT 18842</strain>
    </source>
</reference>
<feature type="compositionally biased region" description="Polar residues" evidence="1">
    <location>
        <begin position="213"/>
        <end position="230"/>
    </location>
</feature>
<feature type="compositionally biased region" description="Low complexity" evidence="1">
    <location>
        <begin position="94"/>
        <end position="104"/>
    </location>
</feature>
<feature type="compositionally biased region" description="Polar residues" evidence="1">
    <location>
        <begin position="29"/>
        <end position="39"/>
    </location>
</feature>
<feature type="region of interest" description="Disordered" evidence="1">
    <location>
        <begin position="731"/>
        <end position="824"/>
    </location>
</feature>
<dbReference type="EMBL" id="ML742424">
    <property type="protein sequence ID" value="KAE8144857.1"/>
    <property type="molecule type" value="Genomic_DNA"/>
</dbReference>
<feature type="compositionally biased region" description="Basic and acidic residues" evidence="1">
    <location>
        <begin position="438"/>
        <end position="451"/>
    </location>
</feature>